<dbReference type="GO" id="GO:0005886">
    <property type="term" value="C:plasma membrane"/>
    <property type="evidence" value="ECO:0007669"/>
    <property type="project" value="TreeGrafter"/>
</dbReference>
<sequence length="167" mass="18382">MTYARVSATHAFPRPGASLPQAMGRFMAGAFRIRGRASRSEYWWWMLVNVIVLGTTQFLIPALVSGKTPQPTFRVGPFGSWLFANIELFTLPATVAPSSPLASISLLFAGIWIIITVVPGFTVAVRRLHDSNLSGWWALLALVPPGTFVLLLLAARRSRREGARFDI</sequence>
<dbReference type="EMBL" id="JACCFI010000001">
    <property type="protein sequence ID" value="NYG19899.1"/>
    <property type="molecule type" value="Genomic_DNA"/>
</dbReference>
<dbReference type="RefSeq" id="WP_179550110.1">
    <property type="nucleotide sequence ID" value="NZ_JACCFI010000001.1"/>
</dbReference>
<reference evidence="2 3" key="1">
    <citation type="submission" date="2020-07" db="EMBL/GenBank/DDBJ databases">
        <title>Sequencing the genomes of 1000 actinobacteria strains.</title>
        <authorList>
            <person name="Klenk H.-P."/>
        </authorList>
    </citation>
    <scope>NUCLEOTIDE SEQUENCE [LARGE SCALE GENOMIC DNA]</scope>
    <source>
        <strain evidence="2 3">DSM 8598</strain>
    </source>
</reference>
<evidence type="ECO:0000256" key="1">
    <source>
        <dbReference type="SAM" id="Phobius"/>
    </source>
</evidence>
<name>A0A852WPL1_9MICO</name>
<feature type="transmembrane region" description="Helical" evidence="1">
    <location>
        <begin position="104"/>
        <end position="124"/>
    </location>
</feature>
<feature type="transmembrane region" description="Helical" evidence="1">
    <location>
        <begin position="42"/>
        <end position="66"/>
    </location>
</feature>
<dbReference type="PANTHER" id="PTHR34980:SF2">
    <property type="entry name" value="INNER MEMBRANE PROTEIN YHAH-RELATED"/>
    <property type="match status" value="1"/>
</dbReference>
<evidence type="ECO:0000313" key="3">
    <source>
        <dbReference type="Proteomes" id="UP000549066"/>
    </source>
</evidence>
<comment type="caution">
    <text evidence="2">The sequence shown here is derived from an EMBL/GenBank/DDBJ whole genome shotgun (WGS) entry which is preliminary data.</text>
</comment>
<keyword evidence="3" id="KW-1185">Reference proteome</keyword>
<proteinExistence type="predicted"/>
<gene>
    <name evidence="2" type="ORF">BJY17_000646</name>
</gene>
<dbReference type="Proteomes" id="UP000549066">
    <property type="component" value="Unassembled WGS sequence"/>
</dbReference>
<feature type="transmembrane region" description="Helical" evidence="1">
    <location>
        <begin position="136"/>
        <end position="155"/>
    </location>
</feature>
<accession>A0A852WPL1</accession>
<keyword evidence="1" id="KW-0472">Membrane</keyword>
<protein>
    <submittedName>
        <fullName evidence="2">Uncharacterized membrane protein YhaH (DUF805 family)</fullName>
    </submittedName>
</protein>
<dbReference type="Pfam" id="PF05656">
    <property type="entry name" value="DUF805"/>
    <property type="match status" value="1"/>
</dbReference>
<dbReference type="InterPro" id="IPR008523">
    <property type="entry name" value="DUF805"/>
</dbReference>
<dbReference type="PANTHER" id="PTHR34980">
    <property type="entry name" value="INNER MEMBRANE PROTEIN-RELATED-RELATED"/>
    <property type="match status" value="1"/>
</dbReference>
<evidence type="ECO:0000313" key="2">
    <source>
        <dbReference type="EMBL" id="NYG19899.1"/>
    </source>
</evidence>
<feature type="transmembrane region" description="Helical" evidence="1">
    <location>
        <begin position="78"/>
        <end position="97"/>
    </location>
</feature>
<organism evidence="2 3">
    <name type="scientific">Agromyces hippuratus</name>
    <dbReference type="NCBI Taxonomy" id="286438"/>
    <lineage>
        <taxon>Bacteria</taxon>
        <taxon>Bacillati</taxon>
        <taxon>Actinomycetota</taxon>
        <taxon>Actinomycetes</taxon>
        <taxon>Micrococcales</taxon>
        <taxon>Microbacteriaceae</taxon>
        <taxon>Agromyces</taxon>
    </lineage>
</organism>
<keyword evidence="1" id="KW-1133">Transmembrane helix</keyword>
<keyword evidence="1" id="KW-0812">Transmembrane</keyword>
<dbReference type="AlphaFoldDB" id="A0A852WPL1"/>